<dbReference type="GO" id="GO:0004817">
    <property type="term" value="F:cysteine-tRNA ligase activity"/>
    <property type="evidence" value="ECO:0007669"/>
    <property type="project" value="UniProtKB-EC"/>
</dbReference>
<comment type="caution">
    <text evidence="15">The sequence shown here is derived from an EMBL/GenBank/DDBJ whole genome shotgun (WGS) entry which is preliminary data.</text>
</comment>
<evidence type="ECO:0000256" key="12">
    <source>
        <dbReference type="SAM" id="MobiDB-lite"/>
    </source>
</evidence>
<dbReference type="InterPro" id="IPR056411">
    <property type="entry name" value="CysS_C"/>
</dbReference>
<dbReference type="Proteomes" id="UP000652761">
    <property type="component" value="Unassembled WGS sequence"/>
</dbReference>
<dbReference type="InterPro" id="IPR015803">
    <property type="entry name" value="Cys-tRNA-ligase"/>
</dbReference>
<keyword evidence="4" id="KW-0436">Ligase</keyword>
<evidence type="ECO:0000256" key="5">
    <source>
        <dbReference type="ARBA" id="ARBA00022723"/>
    </source>
</evidence>
<dbReference type="Pfam" id="PF01406">
    <property type="entry name" value="tRNA-synt_1e"/>
    <property type="match status" value="1"/>
</dbReference>
<comment type="cofactor">
    <cofactor evidence="1">
        <name>Zn(2+)</name>
        <dbReference type="ChEBI" id="CHEBI:29105"/>
    </cofactor>
</comment>
<feature type="compositionally biased region" description="Polar residues" evidence="12">
    <location>
        <begin position="534"/>
        <end position="563"/>
    </location>
</feature>
<keyword evidence="9" id="KW-0648">Protein biosynthesis</keyword>
<evidence type="ECO:0000259" key="14">
    <source>
        <dbReference type="Pfam" id="PF23493"/>
    </source>
</evidence>
<dbReference type="AlphaFoldDB" id="A0A843WC47"/>
<dbReference type="EC" id="6.1.1.16" evidence="3"/>
<gene>
    <name evidence="15" type="ORF">Taro_037197</name>
</gene>
<protein>
    <recommendedName>
        <fullName evidence="3">cysteine--tRNA ligase</fullName>
        <ecNumber evidence="3">6.1.1.16</ecNumber>
    </recommendedName>
    <alternativeName>
        <fullName evidence="11">Cysteinyl-tRNA synthetase</fullName>
    </alternativeName>
</protein>
<dbReference type="FunFam" id="3.40.50.620:FF:000009">
    <property type="entry name" value="Cysteine--tRNA ligase"/>
    <property type="match status" value="1"/>
</dbReference>
<dbReference type="GO" id="GO:0005737">
    <property type="term" value="C:cytoplasm"/>
    <property type="evidence" value="ECO:0007669"/>
    <property type="project" value="TreeGrafter"/>
</dbReference>
<dbReference type="GO" id="GO:0046872">
    <property type="term" value="F:metal ion binding"/>
    <property type="evidence" value="ECO:0007669"/>
    <property type="project" value="UniProtKB-KW"/>
</dbReference>
<sequence length="592" mass="66215">VGTRRTVSTALRNLVIKRPLPEGASLVRRPAACFRGLCSACLGARLGERAARVLGLLAEGGRMEDAAPVLQIYNTMTKQKEVFRPGVPGEVRMYVCGVTPYDYSHIGHARAYVSFDVLHRYLKHLGYKVTYVRNFTDIDDKLLIFQQIINRANLSGEDPLSLSRRFSEEFLKDMVDLHCLSPTHEPRVSHHIDQIKDMISKIIDQGCAYTIDGDVYFSVDNFPQYGRLSGRKLDDNRAGGGGRVSIDSRKRNFADFALWKSAKPGEPSWESPWGPGRPGWHIECSAMSAYYLGNAFDIHGGGQDLIFPHHENEIAQSCAACPDSNVSYWMHNGFVNKDNEKMSKSLNNFFTIRDTLLDCEEALAPFREGILSDRMPPEIQKSIAEFHTVFLKSMSDDMHTSEVLGSLVELLRSINNNIKSLKKLKAKRQQLPLAQALAALEKEVKDVLNVLGLMSSSTCSEVLQQLKDKALKRAGLTEEEVLEQIKERTLARKNKDYEKSDQIRKELYAKGISLMDEPKGTIWRPCEPPENVPDNANSENQSNPPLEPSNPANPSGQVLQSTRQPDDANSESQAPQALEQKLENATLENKAS</sequence>
<dbReference type="InterPro" id="IPR009080">
    <property type="entry name" value="tRNAsynth_Ia_anticodon-bd"/>
</dbReference>
<dbReference type="PRINTS" id="PR00983">
    <property type="entry name" value="TRNASYNTHCYS"/>
</dbReference>
<dbReference type="HAMAP" id="MF_00041">
    <property type="entry name" value="Cys_tRNA_synth"/>
    <property type="match status" value="1"/>
</dbReference>
<feature type="domain" description="tRNA synthetases class I catalytic" evidence="13">
    <location>
        <begin position="85"/>
        <end position="359"/>
    </location>
</feature>
<feature type="domain" description="Cysteinyl-tRNA ligase anticodon binding" evidence="14">
    <location>
        <begin position="482"/>
        <end position="524"/>
    </location>
</feature>
<keyword evidence="10" id="KW-0030">Aminoacyl-tRNA synthetase</keyword>
<evidence type="ECO:0000259" key="13">
    <source>
        <dbReference type="Pfam" id="PF01406"/>
    </source>
</evidence>
<feature type="non-terminal residue" evidence="15">
    <location>
        <position position="592"/>
    </location>
</feature>
<dbReference type="PANTHER" id="PTHR10890:SF26">
    <property type="entry name" value="CYSTEINE--TRNA LIGASE 1, CYTOPLASMIC-RELATED"/>
    <property type="match status" value="1"/>
</dbReference>
<dbReference type="PANTHER" id="PTHR10890">
    <property type="entry name" value="CYSTEINYL-TRNA SYNTHETASE"/>
    <property type="match status" value="1"/>
</dbReference>
<comment type="similarity">
    <text evidence="2">Belongs to the class-I aminoacyl-tRNA synthetase family.</text>
</comment>
<keyword evidence="7" id="KW-0862">Zinc</keyword>
<dbReference type="InterPro" id="IPR032678">
    <property type="entry name" value="tRNA-synt_1_cat_dom"/>
</dbReference>
<proteinExistence type="inferred from homology"/>
<keyword evidence="16" id="KW-1185">Reference proteome</keyword>
<dbReference type="Pfam" id="PF23493">
    <property type="entry name" value="CysS_C"/>
    <property type="match status" value="1"/>
</dbReference>
<evidence type="ECO:0000256" key="2">
    <source>
        <dbReference type="ARBA" id="ARBA00005594"/>
    </source>
</evidence>
<name>A0A843WC47_COLES</name>
<keyword evidence="6" id="KW-0547">Nucleotide-binding</keyword>
<evidence type="ECO:0000256" key="3">
    <source>
        <dbReference type="ARBA" id="ARBA00012832"/>
    </source>
</evidence>
<dbReference type="InterPro" id="IPR014729">
    <property type="entry name" value="Rossmann-like_a/b/a_fold"/>
</dbReference>
<dbReference type="SUPFAM" id="SSF52374">
    <property type="entry name" value="Nucleotidylyl transferase"/>
    <property type="match status" value="1"/>
</dbReference>
<dbReference type="Gene3D" id="3.40.50.620">
    <property type="entry name" value="HUPs"/>
    <property type="match status" value="1"/>
</dbReference>
<evidence type="ECO:0000256" key="6">
    <source>
        <dbReference type="ARBA" id="ARBA00022741"/>
    </source>
</evidence>
<dbReference type="NCBIfam" id="TIGR00435">
    <property type="entry name" value="cysS"/>
    <property type="match status" value="1"/>
</dbReference>
<dbReference type="GO" id="GO:0005524">
    <property type="term" value="F:ATP binding"/>
    <property type="evidence" value="ECO:0007669"/>
    <property type="project" value="UniProtKB-KW"/>
</dbReference>
<organism evidence="15 16">
    <name type="scientific">Colocasia esculenta</name>
    <name type="common">Wild taro</name>
    <name type="synonym">Arum esculentum</name>
    <dbReference type="NCBI Taxonomy" id="4460"/>
    <lineage>
        <taxon>Eukaryota</taxon>
        <taxon>Viridiplantae</taxon>
        <taxon>Streptophyta</taxon>
        <taxon>Embryophyta</taxon>
        <taxon>Tracheophyta</taxon>
        <taxon>Spermatophyta</taxon>
        <taxon>Magnoliopsida</taxon>
        <taxon>Liliopsida</taxon>
        <taxon>Araceae</taxon>
        <taxon>Aroideae</taxon>
        <taxon>Colocasieae</taxon>
        <taxon>Colocasia</taxon>
    </lineage>
</organism>
<reference evidence="15" key="1">
    <citation type="submission" date="2017-07" db="EMBL/GenBank/DDBJ databases">
        <title>Taro Niue Genome Assembly and Annotation.</title>
        <authorList>
            <person name="Atibalentja N."/>
            <person name="Keating K."/>
            <person name="Fields C.J."/>
        </authorList>
    </citation>
    <scope>NUCLEOTIDE SEQUENCE</scope>
    <source>
        <strain evidence="15">Niue_2</strain>
        <tissue evidence="15">Leaf</tissue>
    </source>
</reference>
<evidence type="ECO:0000256" key="7">
    <source>
        <dbReference type="ARBA" id="ARBA00022833"/>
    </source>
</evidence>
<accession>A0A843WC47</accession>
<keyword evidence="8" id="KW-0067">ATP-binding</keyword>
<feature type="region of interest" description="Disordered" evidence="12">
    <location>
        <begin position="518"/>
        <end position="592"/>
    </location>
</feature>
<dbReference type="InterPro" id="IPR024909">
    <property type="entry name" value="Cys-tRNA/MSH_ligase"/>
</dbReference>
<dbReference type="SUPFAM" id="SSF47323">
    <property type="entry name" value="Anticodon-binding domain of a subclass of class I aminoacyl-tRNA synthetases"/>
    <property type="match status" value="1"/>
</dbReference>
<dbReference type="OrthoDB" id="438179at2759"/>
<evidence type="ECO:0000256" key="8">
    <source>
        <dbReference type="ARBA" id="ARBA00022840"/>
    </source>
</evidence>
<evidence type="ECO:0000256" key="4">
    <source>
        <dbReference type="ARBA" id="ARBA00022598"/>
    </source>
</evidence>
<evidence type="ECO:0000256" key="10">
    <source>
        <dbReference type="ARBA" id="ARBA00023146"/>
    </source>
</evidence>
<keyword evidence="5" id="KW-0479">Metal-binding</keyword>
<evidence type="ECO:0000256" key="9">
    <source>
        <dbReference type="ARBA" id="ARBA00022917"/>
    </source>
</evidence>
<dbReference type="GO" id="GO:0006423">
    <property type="term" value="P:cysteinyl-tRNA aminoacylation"/>
    <property type="evidence" value="ECO:0007669"/>
    <property type="project" value="InterPro"/>
</dbReference>
<dbReference type="EMBL" id="NMUH01003210">
    <property type="protein sequence ID" value="MQM04408.1"/>
    <property type="molecule type" value="Genomic_DNA"/>
</dbReference>
<evidence type="ECO:0000256" key="11">
    <source>
        <dbReference type="ARBA" id="ARBA00031499"/>
    </source>
</evidence>
<dbReference type="CDD" id="cd00672">
    <property type="entry name" value="CysRS_core"/>
    <property type="match status" value="1"/>
</dbReference>
<evidence type="ECO:0000313" key="16">
    <source>
        <dbReference type="Proteomes" id="UP000652761"/>
    </source>
</evidence>
<evidence type="ECO:0000256" key="1">
    <source>
        <dbReference type="ARBA" id="ARBA00001947"/>
    </source>
</evidence>
<evidence type="ECO:0000313" key="15">
    <source>
        <dbReference type="EMBL" id="MQM04408.1"/>
    </source>
</evidence>